<proteinExistence type="inferred from homology"/>
<dbReference type="RefSeq" id="WP_091729650.1">
    <property type="nucleotide sequence ID" value="NZ_FNQE01000016.1"/>
</dbReference>
<evidence type="ECO:0000256" key="4">
    <source>
        <dbReference type="ARBA" id="ARBA00022692"/>
    </source>
</evidence>
<feature type="transmembrane region" description="Helical" evidence="7">
    <location>
        <begin position="121"/>
        <end position="145"/>
    </location>
</feature>
<dbReference type="Pfam" id="PF12911">
    <property type="entry name" value="OppC_N"/>
    <property type="match status" value="1"/>
</dbReference>
<keyword evidence="10" id="KW-1185">Reference proteome</keyword>
<evidence type="ECO:0000256" key="1">
    <source>
        <dbReference type="ARBA" id="ARBA00004651"/>
    </source>
</evidence>
<sequence>MENKQYKKRIQQRKLNSFQEYKTSTFAWGASFLLFLIILISSVDIASGQIKKLSLAVSLVFLVSGIIQYLVTNKIRKEILKYDDIKSSTRLIGYFLIPFALTGNFFIAIAGFTLIKKEKTIEYTLCIYSILTTFTIMLVSSLNLFKEYVSNTFMIGMGILLGITLFYVFTMFMVSKYVKGKHVDKKLVPIAIPLILSIGIGNLFAFLLGLIIISKARHKDEEISIEWIDVLRRLFRNYMSVLGMFVVTLLISLSICSYLTFDYSIAIDNNYSAILLSPSLEYPFGTDNYGRCVFTRIIFGARISLVVGTIATLVPIVIGGILGALSGYYGKRTDNIIMRLLDVLYAVPGILLAIAIVAAFGASTMNLILALSIGSIPMYARTVRATVMSIANQEFVEAAKACGAKDFTIVFKHIIPNSLAPIIVRATLGIGGAVLSTSSLSYLGLGVEPHIPEWGNILKIGSAYLETSPYLAIFPGLAIILIVLAFNYFGDGLRDALDPKLK</sequence>
<evidence type="ECO:0000256" key="2">
    <source>
        <dbReference type="ARBA" id="ARBA00022448"/>
    </source>
</evidence>
<dbReference type="InterPro" id="IPR025966">
    <property type="entry name" value="OppC_N"/>
</dbReference>
<feature type="transmembrane region" description="Helical" evidence="7">
    <location>
        <begin position="21"/>
        <end position="41"/>
    </location>
</feature>
<evidence type="ECO:0000313" key="9">
    <source>
        <dbReference type="EMBL" id="SDZ04046.1"/>
    </source>
</evidence>
<dbReference type="Gene3D" id="1.10.3720.10">
    <property type="entry name" value="MetI-like"/>
    <property type="match status" value="1"/>
</dbReference>
<protein>
    <submittedName>
        <fullName evidence="9">Peptide/nickel transport system permease protein</fullName>
    </submittedName>
</protein>
<evidence type="ECO:0000313" key="10">
    <source>
        <dbReference type="Proteomes" id="UP000198625"/>
    </source>
</evidence>
<comment type="subcellular location">
    <subcellularLocation>
        <location evidence="1 7">Cell membrane</location>
        <topology evidence="1 7">Multi-pass membrane protein</topology>
    </subcellularLocation>
</comment>
<dbReference type="Proteomes" id="UP000198625">
    <property type="component" value="Unassembled WGS sequence"/>
</dbReference>
<evidence type="ECO:0000256" key="5">
    <source>
        <dbReference type="ARBA" id="ARBA00022989"/>
    </source>
</evidence>
<dbReference type="EMBL" id="FNQE01000016">
    <property type="protein sequence ID" value="SDZ04046.1"/>
    <property type="molecule type" value="Genomic_DNA"/>
</dbReference>
<dbReference type="InterPro" id="IPR000515">
    <property type="entry name" value="MetI-like"/>
</dbReference>
<feature type="transmembrane region" description="Helical" evidence="7">
    <location>
        <begin position="157"/>
        <end position="178"/>
    </location>
</feature>
<dbReference type="STRING" id="415015.SAMN05660462_01620"/>
<dbReference type="OrthoDB" id="9797852at2"/>
<feature type="transmembrane region" description="Helical" evidence="7">
    <location>
        <begin position="340"/>
        <end position="361"/>
    </location>
</feature>
<feature type="transmembrane region" description="Helical" evidence="7">
    <location>
        <begin position="241"/>
        <end position="261"/>
    </location>
</feature>
<feature type="transmembrane region" description="Helical" evidence="7">
    <location>
        <begin position="190"/>
        <end position="213"/>
    </location>
</feature>
<organism evidence="9 10">
    <name type="scientific">Proteiniborus ethanoligenes</name>
    <dbReference type="NCBI Taxonomy" id="415015"/>
    <lineage>
        <taxon>Bacteria</taxon>
        <taxon>Bacillati</taxon>
        <taxon>Bacillota</taxon>
        <taxon>Clostridia</taxon>
        <taxon>Eubacteriales</taxon>
        <taxon>Proteiniborus</taxon>
    </lineage>
</organism>
<feature type="transmembrane region" description="Helical" evidence="7">
    <location>
        <begin position="91"/>
        <end position="115"/>
    </location>
</feature>
<dbReference type="Pfam" id="PF00528">
    <property type="entry name" value="BPD_transp_1"/>
    <property type="match status" value="1"/>
</dbReference>
<keyword evidence="3" id="KW-1003">Cell membrane</keyword>
<dbReference type="PANTHER" id="PTHR43386">
    <property type="entry name" value="OLIGOPEPTIDE TRANSPORT SYSTEM PERMEASE PROTEIN APPC"/>
    <property type="match status" value="1"/>
</dbReference>
<evidence type="ECO:0000256" key="6">
    <source>
        <dbReference type="ARBA" id="ARBA00023136"/>
    </source>
</evidence>
<dbReference type="InterPro" id="IPR035906">
    <property type="entry name" value="MetI-like_sf"/>
</dbReference>
<keyword evidence="6 7" id="KW-0472">Membrane</keyword>
<name>A0A1H3PSN9_9FIRM</name>
<accession>A0A1H3PSN9</accession>
<dbReference type="GO" id="GO:0055085">
    <property type="term" value="P:transmembrane transport"/>
    <property type="evidence" value="ECO:0007669"/>
    <property type="project" value="InterPro"/>
</dbReference>
<keyword evidence="2 7" id="KW-0813">Transport</keyword>
<dbReference type="InterPro" id="IPR050366">
    <property type="entry name" value="BP-dependent_transpt_permease"/>
</dbReference>
<keyword evidence="5 7" id="KW-1133">Transmembrane helix</keyword>
<dbReference type="SUPFAM" id="SSF161098">
    <property type="entry name" value="MetI-like"/>
    <property type="match status" value="1"/>
</dbReference>
<feature type="transmembrane region" description="Helical" evidence="7">
    <location>
        <begin position="303"/>
        <end position="328"/>
    </location>
</feature>
<feature type="domain" description="ABC transmembrane type-1" evidence="8">
    <location>
        <begin position="301"/>
        <end position="490"/>
    </location>
</feature>
<gene>
    <name evidence="9" type="ORF">SAMN05660462_01620</name>
</gene>
<keyword evidence="4 7" id="KW-0812">Transmembrane</keyword>
<comment type="similarity">
    <text evidence="7">Belongs to the binding-protein-dependent transport system permease family.</text>
</comment>
<dbReference type="GO" id="GO:0005886">
    <property type="term" value="C:plasma membrane"/>
    <property type="evidence" value="ECO:0007669"/>
    <property type="project" value="UniProtKB-SubCell"/>
</dbReference>
<feature type="transmembrane region" description="Helical" evidence="7">
    <location>
        <begin position="53"/>
        <end position="71"/>
    </location>
</feature>
<evidence type="ECO:0000256" key="7">
    <source>
        <dbReference type="RuleBase" id="RU363032"/>
    </source>
</evidence>
<evidence type="ECO:0000259" key="8">
    <source>
        <dbReference type="PROSITE" id="PS50928"/>
    </source>
</evidence>
<dbReference type="CDD" id="cd06261">
    <property type="entry name" value="TM_PBP2"/>
    <property type="match status" value="1"/>
</dbReference>
<evidence type="ECO:0000256" key="3">
    <source>
        <dbReference type="ARBA" id="ARBA00022475"/>
    </source>
</evidence>
<dbReference type="PANTHER" id="PTHR43386:SF1">
    <property type="entry name" value="D,D-DIPEPTIDE TRANSPORT SYSTEM PERMEASE PROTEIN DDPC-RELATED"/>
    <property type="match status" value="1"/>
</dbReference>
<dbReference type="PROSITE" id="PS50928">
    <property type="entry name" value="ABC_TM1"/>
    <property type="match status" value="1"/>
</dbReference>
<feature type="transmembrane region" description="Helical" evidence="7">
    <location>
        <begin position="470"/>
        <end position="490"/>
    </location>
</feature>
<reference evidence="9 10" key="1">
    <citation type="submission" date="2016-10" db="EMBL/GenBank/DDBJ databases">
        <authorList>
            <person name="de Groot N.N."/>
        </authorList>
    </citation>
    <scope>NUCLEOTIDE SEQUENCE [LARGE SCALE GENOMIC DNA]</scope>
    <source>
        <strain evidence="9 10">DSM 21650</strain>
    </source>
</reference>
<dbReference type="AlphaFoldDB" id="A0A1H3PSN9"/>